<evidence type="ECO:0000256" key="1">
    <source>
        <dbReference type="ARBA" id="ARBA00022737"/>
    </source>
</evidence>
<dbReference type="SUPFAM" id="SSF48452">
    <property type="entry name" value="TPR-like"/>
    <property type="match status" value="1"/>
</dbReference>
<name>A0A382WAR1_9ZZZZ</name>
<evidence type="ECO:0000256" key="2">
    <source>
        <dbReference type="ARBA" id="ARBA00022803"/>
    </source>
</evidence>
<feature type="non-terminal residue" evidence="3">
    <location>
        <position position="192"/>
    </location>
</feature>
<gene>
    <name evidence="3" type="ORF">METZ01_LOCUS408800</name>
</gene>
<dbReference type="Gene3D" id="1.25.40.10">
    <property type="entry name" value="Tetratricopeptide repeat domain"/>
    <property type="match status" value="2"/>
</dbReference>
<dbReference type="PANTHER" id="PTHR44858:SF1">
    <property type="entry name" value="UDP-N-ACETYLGLUCOSAMINE--PEPTIDE N-ACETYLGLUCOSAMINYLTRANSFERASE SPINDLY-RELATED"/>
    <property type="match status" value="1"/>
</dbReference>
<dbReference type="AlphaFoldDB" id="A0A382WAR1"/>
<evidence type="ECO:0008006" key="4">
    <source>
        <dbReference type="Google" id="ProtNLM"/>
    </source>
</evidence>
<reference evidence="3" key="1">
    <citation type="submission" date="2018-05" db="EMBL/GenBank/DDBJ databases">
        <authorList>
            <person name="Lanie J.A."/>
            <person name="Ng W.-L."/>
            <person name="Kazmierczak K.M."/>
            <person name="Andrzejewski T.M."/>
            <person name="Davidsen T.M."/>
            <person name="Wayne K.J."/>
            <person name="Tettelin H."/>
            <person name="Glass J.I."/>
            <person name="Rusch D."/>
            <person name="Podicherti R."/>
            <person name="Tsui H.-C.T."/>
            <person name="Winkler M.E."/>
        </authorList>
    </citation>
    <scope>NUCLEOTIDE SEQUENCE</scope>
</reference>
<accession>A0A382WAR1</accession>
<keyword evidence="2" id="KW-0802">TPR repeat</keyword>
<keyword evidence="1" id="KW-0677">Repeat</keyword>
<dbReference type="EMBL" id="UINC01158414">
    <property type="protein sequence ID" value="SVD55946.1"/>
    <property type="molecule type" value="Genomic_DNA"/>
</dbReference>
<organism evidence="3">
    <name type="scientific">marine metagenome</name>
    <dbReference type="NCBI Taxonomy" id="408172"/>
    <lineage>
        <taxon>unclassified sequences</taxon>
        <taxon>metagenomes</taxon>
        <taxon>ecological metagenomes</taxon>
    </lineage>
</organism>
<evidence type="ECO:0000313" key="3">
    <source>
        <dbReference type="EMBL" id="SVD55946.1"/>
    </source>
</evidence>
<protein>
    <recommendedName>
        <fullName evidence="4">Tetratricopeptide repeat protein</fullName>
    </recommendedName>
</protein>
<sequence length="192" mass="21268">MMLFVINSRKLSDVGIYFLLVCSLSLAFLIGCQGSHETEEANRASDKTYSPLNQGSKNDLDNALQTFNSEIQTSPRNSDGYIGRALIYLRDTNTYGEAVRDAETAISIDPELADPYVIRAAAMVDMGHSDLYSTPRSSGNAMSDLWLLGARERHEKAITDIGKALELEPGRPDAYFIRAHAFMDLHRSTESI</sequence>
<dbReference type="InterPro" id="IPR011990">
    <property type="entry name" value="TPR-like_helical_dom_sf"/>
</dbReference>
<proteinExistence type="predicted"/>
<dbReference type="PANTHER" id="PTHR44858">
    <property type="entry name" value="TETRATRICOPEPTIDE REPEAT PROTEIN 6"/>
    <property type="match status" value="1"/>
</dbReference>
<dbReference type="InterPro" id="IPR050498">
    <property type="entry name" value="Ycf3"/>
</dbReference>